<organism evidence="1 2">
    <name type="scientific">Helicobacter typhlonius</name>
    <dbReference type="NCBI Taxonomy" id="76936"/>
    <lineage>
        <taxon>Bacteria</taxon>
        <taxon>Pseudomonadati</taxon>
        <taxon>Campylobacterota</taxon>
        <taxon>Epsilonproteobacteria</taxon>
        <taxon>Campylobacterales</taxon>
        <taxon>Helicobacteraceae</taxon>
        <taxon>Helicobacter</taxon>
    </lineage>
</organism>
<name>A0A0S4PUM6_9HELI</name>
<proteinExistence type="predicted"/>
<gene>
    <name evidence="1" type="ORF">BN2458_PEG1024</name>
</gene>
<dbReference type="AlphaFoldDB" id="A0A0S4PUM6"/>
<dbReference type="Proteomes" id="UP000064525">
    <property type="component" value="Chromosome I"/>
</dbReference>
<sequence length="52" mass="6146">MAKSCGSRKSIEKIRNIAHRIQEMGYFDLDIHKIREEMISEYSKSINFKLSL</sequence>
<evidence type="ECO:0000313" key="2">
    <source>
        <dbReference type="Proteomes" id="UP000064525"/>
    </source>
</evidence>
<dbReference type="EMBL" id="LN907858">
    <property type="protein sequence ID" value="CUU39909.1"/>
    <property type="molecule type" value="Genomic_DNA"/>
</dbReference>
<reference evidence="2" key="1">
    <citation type="submission" date="2015-11" db="EMBL/GenBank/DDBJ databases">
        <authorList>
            <person name="Anvar S.Y."/>
        </authorList>
    </citation>
    <scope>NUCLEOTIDE SEQUENCE [LARGE SCALE GENOMIC DNA]</scope>
</reference>
<accession>A0A0S4PUM6</accession>
<dbReference type="KEGG" id="hty:BN2458_PEG1024"/>
<evidence type="ECO:0000313" key="1">
    <source>
        <dbReference type="EMBL" id="CUU39909.1"/>
    </source>
</evidence>
<dbReference type="PATRIC" id="fig|76936.10.peg.1000"/>
<protein>
    <submittedName>
        <fullName evidence="1">Uncharacterized protein</fullName>
    </submittedName>
</protein>